<evidence type="ECO:0000256" key="1">
    <source>
        <dbReference type="SAM" id="MobiDB-lite"/>
    </source>
</evidence>
<dbReference type="AlphaFoldDB" id="A0A9D4U403"/>
<keyword evidence="4" id="KW-1185">Reference proteome</keyword>
<protein>
    <recommendedName>
        <fullName evidence="5">Secreted protein</fullName>
    </recommendedName>
</protein>
<proteinExistence type="predicted"/>
<dbReference type="Proteomes" id="UP000886520">
    <property type="component" value="Chromosome 24"/>
</dbReference>
<name>A0A9D4U403_ADICA</name>
<evidence type="ECO:0000313" key="4">
    <source>
        <dbReference type="Proteomes" id="UP000886520"/>
    </source>
</evidence>
<feature type="chain" id="PRO_5038691700" description="Secreted protein" evidence="2">
    <location>
        <begin position="30"/>
        <end position="86"/>
    </location>
</feature>
<dbReference type="EMBL" id="JABFUD020000024">
    <property type="protein sequence ID" value="KAI5060573.1"/>
    <property type="molecule type" value="Genomic_DNA"/>
</dbReference>
<comment type="caution">
    <text evidence="3">The sequence shown here is derived from an EMBL/GenBank/DDBJ whole genome shotgun (WGS) entry which is preliminary data.</text>
</comment>
<evidence type="ECO:0000313" key="3">
    <source>
        <dbReference type="EMBL" id="KAI5060573.1"/>
    </source>
</evidence>
<keyword evidence="2" id="KW-0732">Signal</keyword>
<reference evidence="3" key="1">
    <citation type="submission" date="2021-01" db="EMBL/GenBank/DDBJ databases">
        <title>Adiantum capillus-veneris genome.</title>
        <authorList>
            <person name="Fang Y."/>
            <person name="Liao Q."/>
        </authorList>
    </citation>
    <scope>NUCLEOTIDE SEQUENCE</scope>
    <source>
        <strain evidence="3">H3</strain>
        <tissue evidence="3">Leaf</tissue>
    </source>
</reference>
<evidence type="ECO:0000256" key="2">
    <source>
        <dbReference type="SAM" id="SignalP"/>
    </source>
</evidence>
<feature type="region of interest" description="Disordered" evidence="1">
    <location>
        <begin position="62"/>
        <end position="86"/>
    </location>
</feature>
<evidence type="ECO:0008006" key="5">
    <source>
        <dbReference type="Google" id="ProtNLM"/>
    </source>
</evidence>
<organism evidence="3 4">
    <name type="scientific">Adiantum capillus-veneris</name>
    <name type="common">Maidenhair fern</name>
    <dbReference type="NCBI Taxonomy" id="13818"/>
    <lineage>
        <taxon>Eukaryota</taxon>
        <taxon>Viridiplantae</taxon>
        <taxon>Streptophyta</taxon>
        <taxon>Embryophyta</taxon>
        <taxon>Tracheophyta</taxon>
        <taxon>Polypodiopsida</taxon>
        <taxon>Polypodiidae</taxon>
        <taxon>Polypodiales</taxon>
        <taxon>Pteridineae</taxon>
        <taxon>Pteridaceae</taxon>
        <taxon>Vittarioideae</taxon>
        <taxon>Adiantum</taxon>
    </lineage>
</organism>
<feature type="signal peptide" evidence="2">
    <location>
        <begin position="1"/>
        <end position="29"/>
    </location>
</feature>
<gene>
    <name evidence="3" type="ORF">GOP47_0024993</name>
</gene>
<sequence>MHSGNRRGTPALFSFLLLVLLLHNDIATATRLPWFDHHIARQLIATAGPALMGSSSASSTADMKMRKLQTDTTISGRPGTRGSICC</sequence>
<accession>A0A9D4U403</accession>